<evidence type="ECO:0000256" key="5">
    <source>
        <dbReference type="ARBA" id="ARBA00022553"/>
    </source>
</evidence>
<dbReference type="PROSITE" id="PS00329">
    <property type="entry name" value="HSP70_2"/>
    <property type="match status" value="1"/>
</dbReference>
<dbReference type="HOGENOM" id="CLU_005965_0_0_9"/>
<dbReference type="InterPro" id="IPR013126">
    <property type="entry name" value="Hsp_70_fam"/>
</dbReference>
<dbReference type="PRINTS" id="PR00301">
    <property type="entry name" value="HEATSHOCK70"/>
</dbReference>
<proteinExistence type="inferred from homology"/>
<dbReference type="EMBL" id="AZJE01000017">
    <property type="protein sequence ID" value="ETD22269.1"/>
    <property type="molecule type" value="Genomic_DNA"/>
</dbReference>
<sequence>MGKVFGIDLGTTYSCIAYIDENGKPVVLKNAEGDLTTPSAVFFETQTDVTVGSAAKESAKMYPEQVVTFIKRSIGQPGFSLNLNGIDMKPEEISSYILKKVVKDAEDTLRMEGKLGDDEQIRDVVITCPAYFGVTERDATKAAGVIAGLNVLAIINEPTAAAITYGVTDDSQNKTVLVYDLGGGTFDITMINIKPGEIRVICTGGDHNLGGKDWDDRVLMYLAEQYQSETGTPDSILEDAETLQELSLAAERAKKLLSAKEKAPVAVNYMGERVRVELTREKFDELTEDLLTRTIDLTREMFKEAEKKGFTQNDVSEILLVGGSSKMPQVMSRVKSAFGIETKMFDPDESVAKGAAIYANKMSEFNIVLEEIAKQQGKSVEEVKEQVDKGQMDIQKEAKKANIQMRGGRLPGEDVKIINVSSRSFGTCAYDETDQLKLFNIIIKNAELPATGTNSFYPRQNNQQSVRFQVMECLASDEKVDPELGKEIGTAELTLPAGVTLDTEIQVTFRLDESGLLHLHAKEMKDGREVDAEFQTTEALSEQEMTDAIRRSNKSSVN</sequence>
<dbReference type="PROSITE" id="PS01036">
    <property type="entry name" value="HSP70_3"/>
    <property type="match status" value="1"/>
</dbReference>
<dbReference type="FunFam" id="3.90.640.10:FF:000003">
    <property type="entry name" value="Molecular chaperone DnaK"/>
    <property type="match status" value="1"/>
</dbReference>
<dbReference type="Gene3D" id="2.60.34.10">
    <property type="entry name" value="Substrate Binding Domain Of DNAk, Chain A, domain 1"/>
    <property type="match status" value="1"/>
</dbReference>
<evidence type="ECO:0000256" key="7">
    <source>
        <dbReference type="ARBA" id="ARBA00022840"/>
    </source>
</evidence>
<evidence type="ECO:0000256" key="3">
    <source>
        <dbReference type="ARBA" id="ARBA00014415"/>
    </source>
</evidence>
<keyword evidence="5" id="KW-0597">Phosphoprotein</keyword>
<dbReference type="SUPFAM" id="SSF100920">
    <property type="entry name" value="Heat shock protein 70kD (HSP70), peptide-binding domain"/>
    <property type="match status" value="1"/>
</dbReference>
<dbReference type="PANTHER" id="PTHR19375">
    <property type="entry name" value="HEAT SHOCK PROTEIN 70KDA"/>
    <property type="match status" value="1"/>
</dbReference>
<dbReference type="SUPFAM" id="SSF53067">
    <property type="entry name" value="Actin-like ATPase domain"/>
    <property type="match status" value="2"/>
</dbReference>
<protein>
    <recommendedName>
        <fullName evidence="3">Chaperone protein DnaK</fullName>
    </recommendedName>
    <alternativeName>
        <fullName evidence="4">Chaperone protein dnaK</fullName>
    </alternativeName>
    <alternativeName>
        <fullName evidence="12">HSP70</fullName>
    </alternativeName>
    <alternativeName>
        <fullName evidence="11">Heat shock 70 kDa protein</fullName>
    </alternativeName>
    <alternativeName>
        <fullName evidence="10">Heat shock protein 70</fullName>
    </alternativeName>
</protein>
<dbReference type="Proteomes" id="UP000018683">
    <property type="component" value="Unassembled WGS sequence"/>
</dbReference>
<comment type="function">
    <text evidence="1">Acts as a chaperone.</text>
</comment>
<evidence type="ECO:0000256" key="12">
    <source>
        <dbReference type="ARBA" id="ARBA00033103"/>
    </source>
</evidence>
<accession>V8C4G7</accession>
<comment type="caution">
    <text evidence="14">The sequence shown here is derived from an EMBL/GenBank/DDBJ whole genome shotgun (WGS) entry which is preliminary data.</text>
</comment>
<evidence type="ECO:0000313" key="15">
    <source>
        <dbReference type="Proteomes" id="UP000018683"/>
    </source>
</evidence>
<dbReference type="AlphaFoldDB" id="V8C4G7"/>
<keyword evidence="9" id="KW-0143">Chaperone</keyword>
<evidence type="ECO:0000313" key="14">
    <source>
        <dbReference type="EMBL" id="ETD22269.1"/>
    </source>
</evidence>
<evidence type="ECO:0000256" key="11">
    <source>
        <dbReference type="ARBA" id="ARBA00030945"/>
    </source>
</evidence>
<keyword evidence="7 13" id="KW-0067">ATP-binding</keyword>
<dbReference type="GO" id="GO:0005524">
    <property type="term" value="F:ATP binding"/>
    <property type="evidence" value="ECO:0007669"/>
    <property type="project" value="UniProtKB-KW"/>
</dbReference>
<keyword evidence="6 13" id="KW-0547">Nucleotide-binding</keyword>
<organism evidence="14 15">
    <name type="scientific">[Ruminococcus] lactaris CC59_002D</name>
    <dbReference type="NCBI Taxonomy" id="1073376"/>
    <lineage>
        <taxon>Bacteria</taxon>
        <taxon>Bacillati</taxon>
        <taxon>Bacillota</taxon>
        <taxon>Clostridia</taxon>
        <taxon>Lachnospirales</taxon>
        <taxon>Lachnospiraceae</taxon>
        <taxon>Mediterraneibacter</taxon>
    </lineage>
</organism>
<dbReference type="RefSeq" id="WP_023921827.1">
    <property type="nucleotide sequence ID" value="NZ_KI669408.1"/>
</dbReference>
<gene>
    <name evidence="14" type="ORF">HMPREF1202_01333</name>
</gene>
<name>V8C4G7_9FIRM</name>
<comment type="similarity">
    <text evidence="2 13">Belongs to the heat shock protein 70 family.</text>
</comment>
<evidence type="ECO:0000256" key="1">
    <source>
        <dbReference type="ARBA" id="ARBA00002290"/>
    </source>
</evidence>
<dbReference type="InterPro" id="IPR018181">
    <property type="entry name" value="Heat_shock_70_CS"/>
</dbReference>
<evidence type="ECO:0000256" key="6">
    <source>
        <dbReference type="ARBA" id="ARBA00022741"/>
    </source>
</evidence>
<evidence type="ECO:0000256" key="4">
    <source>
        <dbReference type="ARBA" id="ARBA00017249"/>
    </source>
</evidence>
<evidence type="ECO:0000256" key="2">
    <source>
        <dbReference type="ARBA" id="ARBA00007381"/>
    </source>
</evidence>
<dbReference type="Gene3D" id="3.30.420.40">
    <property type="match status" value="2"/>
</dbReference>
<dbReference type="PROSITE" id="PS00297">
    <property type="entry name" value="HSP70_1"/>
    <property type="match status" value="1"/>
</dbReference>
<evidence type="ECO:0000256" key="13">
    <source>
        <dbReference type="RuleBase" id="RU003322"/>
    </source>
</evidence>
<dbReference type="PATRIC" id="fig|1073376.3.peg.1371"/>
<dbReference type="STRING" id="1073376.HMPREF1202_01333"/>
<evidence type="ECO:0000256" key="8">
    <source>
        <dbReference type="ARBA" id="ARBA00023016"/>
    </source>
</evidence>
<reference evidence="14 15" key="1">
    <citation type="submission" date="2013-10" db="EMBL/GenBank/DDBJ databases">
        <title>The Genome Sequence of Ruminococcus lactaris CC59_002D.</title>
        <authorList>
            <consortium name="The Broad Institute Genomics Platform"/>
            <person name="Earl A."/>
            <person name="Allen-Vercoe E."/>
            <person name="Daigneault M."/>
            <person name="Young S.K."/>
            <person name="Zeng Q."/>
            <person name="Gargeya S."/>
            <person name="Fitzgerald M."/>
            <person name="Abouelleil A."/>
            <person name="Alvarado L."/>
            <person name="Chapman S.B."/>
            <person name="Gainer-Dewar J."/>
            <person name="Goldberg J."/>
            <person name="Griggs A."/>
            <person name="Gujja S."/>
            <person name="Hansen M."/>
            <person name="Howarth C."/>
            <person name="Imamovic A."/>
            <person name="Ireland A."/>
            <person name="Larimer J."/>
            <person name="McCowan C."/>
            <person name="Murphy C."/>
            <person name="Pearson M."/>
            <person name="Poon T.W."/>
            <person name="Priest M."/>
            <person name="Roberts A."/>
            <person name="Saif S."/>
            <person name="Shea T."/>
            <person name="Sykes S."/>
            <person name="Wortman J."/>
            <person name="Nusbaum C."/>
            <person name="Birren B."/>
        </authorList>
    </citation>
    <scope>NUCLEOTIDE SEQUENCE [LARGE SCALE GENOMIC DNA]</scope>
    <source>
        <strain evidence="14 15">CC59_002D</strain>
    </source>
</reference>
<dbReference type="Pfam" id="PF00012">
    <property type="entry name" value="HSP70"/>
    <property type="match status" value="2"/>
</dbReference>
<keyword evidence="8" id="KW-0346">Stress response</keyword>
<dbReference type="GO" id="GO:0140662">
    <property type="term" value="F:ATP-dependent protein folding chaperone"/>
    <property type="evidence" value="ECO:0007669"/>
    <property type="project" value="InterPro"/>
</dbReference>
<dbReference type="Gene3D" id="3.90.640.10">
    <property type="entry name" value="Actin, Chain A, domain 4"/>
    <property type="match status" value="1"/>
</dbReference>
<dbReference type="InterPro" id="IPR043129">
    <property type="entry name" value="ATPase_NBD"/>
</dbReference>
<dbReference type="FunFam" id="3.30.420.40:FF:000071">
    <property type="entry name" value="Molecular chaperone DnaK"/>
    <property type="match status" value="1"/>
</dbReference>
<dbReference type="OrthoDB" id="9766019at2"/>
<evidence type="ECO:0000256" key="9">
    <source>
        <dbReference type="ARBA" id="ARBA00023186"/>
    </source>
</evidence>
<dbReference type="CDD" id="cd24029">
    <property type="entry name" value="ASKHA_NBD_HSP70_DnaK_HscA_HscC"/>
    <property type="match status" value="1"/>
</dbReference>
<evidence type="ECO:0000256" key="10">
    <source>
        <dbReference type="ARBA" id="ARBA00030019"/>
    </source>
</evidence>
<dbReference type="InterPro" id="IPR029047">
    <property type="entry name" value="HSP70_peptide-bd_sf"/>
</dbReference>